<evidence type="ECO:0000313" key="1">
    <source>
        <dbReference type="EMBL" id="KAI0029778.1"/>
    </source>
</evidence>
<organism evidence="1 2">
    <name type="scientific">Vararia minispora EC-137</name>
    <dbReference type="NCBI Taxonomy" id="1314806"/>
    <lineage>
        <taxon>Eukaryota</taxon>
        <taxon>Fungi</taxon>
        <taxon>Dikarya</taxon>
        <taxon>Basidiomycota</taxon>
        <taxon>Agaricomycotina</taxon>
        <taxon>Agaricomycetes</taxon>
        <taxon>Russulales</taxon>
        <taxon>Lachnocladiaceae</taxon>
        <taxon>Vararia</taxon>
    </lineage>
</organism>
<protein>
    <submittedName>
        <fullName evidence="1">Family S53 protease</fullName>
    </submittedName>
</protein>
<proteinExistence type="predicted"/>
<name>A0ACB8QDU4_9AGAM</name>
<sequence>MVLHERRDTVPPGFVSNGPASSNYTLTLRLGLAQGDIVGLEERVILISTPSSADYGKFMSKEQVEAYVAPKQETTTAMQDFLAQNNLTAKIVTPAGDILSIDLTVEKANSLFDAQFQTFVHTATQKRVVRTLHYSIPVSLKGHLDFVHPTTVFPELLVSDTFIASFTPGLPSNTTHGTATSSSVPSSCSSVITPACLQALYGIPTTPATQTSNQIGVSGLLNQYANQADLKDFLTALRTDINPSTTFTLETINNGQNPQGPSQAGVEADLDVQMTVGIATGVPTVFISVGNGVDGFLAIPQLLLSQSNPPSVFTTSYGSNEAGYSPAVASNLCNTYMQLAARGTSALYASGDSGVGSNCNGAAFAPTYPSGCPYITSVGATTGVPETAASFSTGGFSNLFARPSYQDAAVSGYLAKLGGTNSGLYNASGRAFPDVAAMGNNVEIFYQGSAGLVAGTSCSSPIFAAIVGLLNDELVAAGKSRLGFLNPLLYSSASAFNDITTGSNPGCGTNGFPAEVGWDPVTGLGTPNYAALRAAVGL</sequence>
<accession>A0ACB8QDU4</accession>
<comment type="caution">
    <text evidence="1">The sequence shown here is derived from an EMBL/GenBank/DDBJ whole genome shotgun (WGS) entry which is preliminary data.</text>
</comment>
<keyword evidence="2" id="KW-1185">Reference proteome</keyword>
<reference evidence="1" key="1">
    <citation type="submission" date="2021-02" db="EMBL/GenBank/DDBJ databases">
        <authorList>
            <consortium name="DOE Joint Genome Institute"/>
            <person name="Ahrendt S."/>
            <person name="Looney B.P."/>
            <person name="Miyauchi S."/>
            <person name="Morin E."/>
            <person name="Drula E."/>
            <person name="Courty P.E."/>
            <person name="Chicoki N."/>
            <person name="Fauchery L."/>
            <person name="Kohler A."/>
            <person name="Kuo A."/>
            <person name="Labutti K."/>
            <person name="Pangilinan J."/>
            <person name="Lipzen A."/>
            <person name="Riley R."/>
            <person name="Andreopoulos W."/>
            <person name="He G."/>
            <person name="Johnson J."/>
            <person name="Barry K.W."/>
            <person name="Grigoriev I.V."/>
            <person name="Nagy L."/>
            <person name="Hibbett D."/>
            <person name="Henrissat B."/>
            <person name="Matheny P.B."/>
            <person name="Labbe J."/>
            <person name="Martin F."/>
        </authorList>
    </citation>
    <scope>NUCLEOTIDE SEQUENCE</scope>
    <source>
        <strain evidence="1">EC-137</strain>
    </source>
</reference>
<dbReference type="EMBL" id="MU273657">
    <property type="protein sequence ID" value="KAI0029778.1"/>
    <property type="molecule type" value="Genomic_DNA"/>
</dbReference>
<gene>
    <name evidence="1" type="ORF">K488DRAFT_88405</name>
</gene>
<dbReference type="Proteomes" id="UP000814128">
    <property type="component" value="Unassembled WGS sequence"/>
</dbReference>
<evidence type="ECO:0000313" key="2">
    <source>
        <dbReference type="Proteomes" id="UP000814128"/>
    </source>
</evidence>
<keyword evidence="1" id="KW-0645">Protease</keyword>
<keyword evidence="1" id="KW-0378">Hydrolase</keyword>
<reference evidence="1" key="2">
    <citation type="journal article" date="2022" name="New Phytol.">
        <title>Evolutionary transition to the ectomycorrhizal habit in the genomes of a hyperdiverse lineage of mushroom-forming fungi.</title>
        <authorList>
            <person name="Looney B."/>
            <person name="Miyauchi S."/>
            <person name="Morin E."/>
            <person name="Drula E."/>
            <person name="Courty P.E."/>
            <person name="Kohler A."/>
            <person name="Kuo A."/>
            <person name="LaButti K."/>
            <person name="Pangilinan J."/>
            <person name="Lipzen A."/>
            <person name="Riley R."/>
            <person name="Andreopoulos W."/>
            <person name="He G."/>
            <person name="Johnson J."/>
            <person name="Nolan M."/>
            <person name="Tritt A."/>
            <person name="Barry K.W."/>
            <person name="Grigoriev I.V."/>
            <person name="Nagy L.G."/>
            <person name="Hibbett D."/>
            <person name="Henrissat B."/>
            <person name="Matheny P.B."/>
            <person name="Labbe J."/>
            <person name="Martin F.M."/>
        </authorList>
    </citation>
    <scope>NUCLEOTIDE SEQUENCE</scope>
    <source>
        <strain evidence="1">EC-137</strain>
    </source>
</reference>